<feature type="transmembrane region" description="Helical" evidence="1">
    <location>
        <begin position="133"/>
        <end position="154"/>
    </location>
</feature>
<keyword evidence="3" id="KW-1185">Reference proteome</keyword>
<evidence type="ECO:0000256" key="1">
    <source>
        <dbReference type="SAM" id="Phobius"/>
    </source>
</evidence>
<reference evidence="2" key="1">
    <citation type="submission" date="2021-03" db="EMBL/GenBank/DDBJ databases">
        <authorList>
            <person name="Tran Van P."/>
        </authorList>
    </citation>
    <scope>NUCLEOTIDE SEQUENCE</scope>
</reference>
<accession>A0ABN7PBI2</accession>
<keyword evidence="1" id="KW-0812">Transmembrane</keyword>
<evidence type="ECO:0000313" key="3">
    <source>
        <dbReference type="Proteomes" id="UP001153148"/>
    </source>
</evidence>
<feature type="non-terminal residue" evidence="2">
    <location>
        <position position="183"/>
    </location>
</feature>
<organism evidence="2 3">
    <name type="scientific">Timema podura</name>
    <name type="common">Walking stick</name>
    <dbReference type="NCBI Taxonomy" id="61482"/>
    <lineage>
        <taxon>Eukaryota</taxon>
        <taxon>Metazoa</taxon>
        <taxon>Ecdysozoa</taxon>
        <taxon>Arthropoda</taxon>
        <taxon>Hexapoda</taxon>
        <taxon>Insecta</taxon>
        <taxon>Pterygota</taxon>
        <taxon>Neoptera</taxon>
        <taxon>Polyneoptera</taxon>
        <taxon>Phasmatodea</taxon>
        <taxon>Timematodea</taxon>
        <taxon>Timematoidea</taxon>
        <taxon>Timematidae</taxon>
        <taxon>Timema</taxon>
    </lineage>
</organism>
<comment type="caution">
    <text evidence="2">The sequence shown here is derived from an EMBL/GenBank/DDBJ whole genome shotgun (WGS) entry which is preliminary data.</text>
</comment>
<sequence length="183" mass="20645">MAFVYEDLNGVFSFVNVVRTNTLIVVYSNSYGWQTNGSFDGLMGLLQRFEVDITASGIFMRLDRMEVSHFVAETFPVKSLNHDSHNIPAAIFIQCYKHFRSTLQSFAVVLLCDTVRTGHYIAPKSFSLRTTSFVFSLTTLFLYTAYSANIVALLQTPYSSIRDLRGLVESPLAVGIQDVEYNH</sequence>
<dbReference type="Gene3D" id="1.10.287.70">
    <property type="match status" value="1"/>
</dbReference>
<evidence type="ECO:0000313" key="2">
    <source>
        <dbReference type="EMBL" id="CAG2065150.1"/>
    </source>
</evidence>
<gene>
    <name evidence="2" type="ORF">TPAB3V08_LOCUS12094</name>
</gene>
<dbReference type="SUPFAM" id="SSF53850">
    <property type="entry name" value="Periplasmic binding protein-like II"/>
    <property type="match status" value="1"/>
</dbReference>
<keyword evidence="1" id="KW-0472">Membrane</keyword>
<keyword evidence="1" id="KW-1133">Transmembrane helix</keyword>
<evidence type="ECO:0008006" key="4">
    <source>
        <dbReference type="Google" id="ProtNLM"/>
    </source>
</evidence>
<proteinExistence type="predicted"/>
<dbReference type="Proteomes" id="UP001153148">
    <property type="component" value="Unassembled WGS sequence"/>
</dbReference>
<protein>
    <recommendedName>
        <fullName evidence="4">Ionotropic glutamate receptor C-terminal domain-containing protein</fullName>
    </recommendedName>
</protein>
<dbReference type="EMBL" id="CAJPIN010040319">
    <property type="protein sequence ID" value="CAG2065150.1"/>
    <property type="molecule type" value="Genomic_DNA"/>
</dbReference>
<name>A0ABN7PBI2_TIMPD</name>